<dbReference type="GO" id="GO:0008360">
    <property type="term" value="P:regulation of cell shape"/>
    <property type="evidence" value="ECO:0007669"/>
    <property type="project" value="UniProtKB-KW"/>
</dbReference>
<evidence type="ECO:0000256" key="3">
    <source>
        <dbReference type="ARBA" id="ARBA00022676"/>
    </source>
</evidence>
<dbReference type="CDD" id="cd03785">
    <property type="entry name" value="GT28_MurG"/>
    <property type="match status" value="1"/>
</dbReference>
<evidence type="ECO:0000259" key="10">
    <source>
        <dbReference type="Pfam" id="PF03033"/>
    </source>
</evidence>
<dbReference type="GO" id="GO:0005975">
    <property type="term" value="P:carbohydrate metabolic process"/>
    <property type="evidence" value="ECO:0007669"/>
    <property type="project" value="InterPro"/>
</dbReference>
<evidence type="ECO:0000313" key="13">
    <source>
        <dbReference type="Proteomes" id="UP001140949"/>
    </source>
</evidence>
<evidence type="ECO:0000256" key="7">
    <source>
        <dbReference type="ARBA" id="ARBA00023136"/>
    </source>
</evidence>
<proteinExistence type="inferred from homology"/>
<dbReference type="SUPFAM" id="SSF53756">
    <property type="entry name" value="UDP-Glycosyltransferase/glycogen phosphorylase"/>
    <property type="match status" value="1"/>
</dbReference>
<dbReference type="Pfam" id="PF04101">
    <property type="entry name" value="Glyco_tran_28_C"/>
    <property type="match status" value="1"/>
</dbReference>
<keyword evidence="13" id="KW-1185">Reference proteome</keyword>
<keyword evidence="4 12" id="KW-0808">Transferase</keyword>
<reference evidence="12" key="2">
    <citation type="submission" date="2023-04" db="EMBL/GenBank/DDBJ databases">
        <authorList>
            <person name="Bruccoleri R.E."/>
            <person name="Oakeley E.J."/>
            <person name="Faust A.-M."/>
            <person name="Dessus-Babus S."/>
            <person name="Altorfer M."/>
            <person name="Burckhardt D."/>
            <person name="Oertli M."/>
            <person name="Naumann U."/>
            <person name="Petersen F."/>
            <person name="Wong J."/>
        </authorList>
    </citation>
    <scope>NUCLEOTIDE SEQUENCE</scope>
    <source>
        <strain evidence="12">GSM-AAB239-AS_SAM_17_03QT</strain>
        <tissue evidence="12">Leaf</tissue>
    </source>
</reference>
<evidence type="ECO:0000313" key="12">
    <source>
        <dbReference type="EMBL" id="KAJ6824675.1"/>
    </source>
</evidence>
<evidence type="ECO:0000256" key="6">
    <source>
        <dbReference type="ARBA" id="ARBA00022984"/>
    </source>
</evidence>
<dbReference type="Pfam" id="PF03033">
    <property type="entry name" value="Glyco_transf_28"/>
    <property type="match status" value="1"/>
</dbReference>
<keyword evidence="8" id="KW-0131">Cell cycle</keyword>
<sequence>MVTSSATATFTSSKLPNYPFLPRPPRITRHVSSCLLPPSGLRLLFAGGGNGRHVYPAIAIADEIRSSVPSAGILFVGTDAGMESSAVPKAGYDFASVPPTRLARPVLSPENLLLPFALVRSVLASWRIIREFRPQVVVGTGGHVAAPVCVAAVLAGVKIVIQEQNAYPGLSNRIMARYAAKVFLAFNACVKFFPKEKCAVYGNPVRLSLRRYVSKAVARSHFFPRAMKVVDVKVLLVLGGATDAQAINMAVRNMYYDVLSEHKNWFIIWQTGLDGYNEMESLVKNHRRLHLTPFLHAMDLAYAAADIVISRAGAMTCTEILTTGKPSILIPSTKAREDHQTFNAYIMEDIAGSKVITEEELDACSLHIAINEVLGNEDLMADMSEKMLRFARPNAAADIAQNILSIVEVPSSK</sequence>
<dbReference type="Gene3D" id="3.40.50.2000">
    <property type="entry name" value="Glycogen Phosphorylase B"/>
    <property type="match status" value="2"/>
</dbReference>
<evidence type="ECO:0000256" key="2">
    <source>
        <dbReference type="ARBA" id="ARBA00022618"/>
    </source>
</evidence>
<dbReference type="AlphaFoldDB" id="A0AAX6G8N9"/>
<keyword evidence="5" id="KW-0133">Cell shape</keyword>
<dbReference type="GO" id="GO:0050511">
    <property type="term" value="F:undecaprenyldiphospho-muramoylpentapeptide beta-N-acetylglucosaminyltransferase activity"/>
    <property type="evidence" value="ECO:0007669"/>
    <property type="project" value="InterPro"/>
</dbReference>
<feature type="domain" description="Glycosyl transferase family 28 C-terminal" evidence="11">
    <location>
        <begin position="234"/>
        <end position="396"/>
    </location>
</feature>
<reference evidence="12" key="1">
    <citation type="journal article" date="2023" name="GigaByte">
        <title>Genome assembly of the bearded iris, Iris pallida Lam.</title>
        <authorList>
            <person name="Bruccoleri R.E."/>
            <person name="Oakeley E.J."/>
            <person name="Faust A.M.E."/>
            <person name="Altorfer M."/>
            <person name="Dessus-Babus S."/>
            <person name="Burckhardt D."/>
            <person name="Oertli M."/>
            <person name="Naumann U."/>
            <person name="Petersen F."/>
            <person name="Wong J."/>
        </authorList>
    </citation>
    <scope>NUCLEOTIDE SEQUENCE</scope>
    <source>
        <strain evidence="12">GSM-AAB239-AS_SAM_17_03QT</strain>
    </source>
</reference>
<feature type="domain" description="Glycosyltransferase family 28 N-terminal" evidence="10">
    <location>
        <begin position="44"/>
        <end position="183"/>
    </location>
</feature>
<keyword evidence="2" id="KW-0132">Cell division</keyword>
<keyword evidence="1" id="KW-1003">Cell membrane</keyword>
<keyword evidence="3" id="KW-0328">Glycosyltransferase</keyword>
<accession>A0AAX6G8N9</accession>
<name>A0AAX6G8N9_IRIPA</name>
<evidence type="ECO:0000256" key="8">
    <source>
        <dbReference type="ARBA" id="ARBA00023306"/>
    </source>
</evidence>
<dbReference type="InterPro" id="IPR004276">
    <property type="entry name" value="GlycoTrans_28_N"/>
</dbReference>
<evidence type="ECO:0000259" key="11">
    <source>
        <dbReference type="Pfam" id="PF04101"/>
    </source>
</evidence>
<dbReference type="EMBL" id="JANAVB010021823">
    <property type="protein sequence ID" value="KAJ6824675.1"/>
    <property type="molecule type" value="Genomic_DNA"/>
</dbReference>
<dbReference type="PANTHER" id="PTHR21015">
    <property type="entry name" value="UDP-N-ACETYLGLUCOSAMINE--N-ACETYLMURAMYL-(PENTAPEPTIDE) PYROPHOSPHORYL-UNDECAPRENOL N-ACETYLGLUCOSAMINE TRANSFERASE 1"/>
    <property type="match status" value="1"/>
</dbReference>
<gene>
    <name evidence="12" type="ORF">M6B38_382455</name>
</gene>
<comment type="caution">
    <text evidence="12">The sequence shown here is derived from an EMBL/GenBank/DDBJ whole genome shotgun (WGS) entry which is preliminary data.</text>
</comment>
<evidence type="ECO:0000256" key="9">
    <source>
        <dbReference type="ARBA" id="ARBA00023316"/>
    </source>
</evidence>
<keyword evidence="6" id="KW-0573">Peptidoglycan synthesis</keyword>
<evidence type="ECO:0000256" key="1">
    <source>
        <dbReference type="ARBA" id="ARBA00022475"/>
    </source>
</evidence>
<dbReference type="GO" id="GO:0071555">
    <property type="term" value="P:cell wall organization"/>
    <property type="evidence" value="ECO:0007669"/>
    <property type="project" value="UniProtKB-KW"/>
</dbReference>
<dbReference type="InterPro" id="IPR006009">
    <property type="entry name" value="GlcNAc_MurG"/>
</dbReference>
<dbReference type="GO" id="GO:0051301">
    <property type="term" value="P:cell division"/>
    <property type="evidence" value="ECO:0007669"/>
    <property type="project" value="UniProtKB-KW"/>
</dbReference>
<dbReference type="Proteomes" id="UP001140949">
    <property type="component" value="Unassembled WGS sequence"/>
</dbReference>
<evidence type="ECO:0000256" key="5">
    <source>
        <dbReference type="ARBA" id="ARBA00022960"/>
    </source>
</evidence>
<keyword evidence="9" id="KW-0961">Cell wall biogenesis/degradation</keyword>
<dbReference type="PANTHER" id="PTHR21015:SF22">
    <property type="entry name" value="GLYCOSYLTRANSFERASE"/>
    <property type="match status" value="1"/>
</dbReference>
<keyword evidence="7" id="KW-0472">Membrane</keyword>
<organism evidence="12 13">
    <name type="scientific">Iris pallida</name>
    <name type="common">Sweet iris</name>
    <dbReference type="NCBI Taxonomy" id="29817"/>
    <lineage>
        <taxon>Eukaryota</taxon>
        <taxon>Viridiplantae</taxon>
        <taxon>Streptophyta</taxon>
        <taxon>Embryophyta</taxon>
        <taxon>Tracheophyta</taxon>
        <taxon>Spermatophyta</taxon>
        <taxon>Magnoliopsida</taxon>
        <taxon>Liliopsida</taxon>
        <taxon>Asparagales</taxon>
        <taxon>Iridaceae</taxon>
        <taxon>Iridoideae</taxon>
        <taxon>Irideae</taxon>
        <taxon>Iris</taxon>
    </lineage>
</organism>
<dbReference type="InterPro" id="IPR007235">
    <property type="entry name" value="Glyco_trans_28_C"/>
</dbReference>
<protein>
    <submittedName>
        <fullName evidence="12">UDP-N-acetylglucosamine--N-acetylmuramyl-(Pentapeptide) pyrophosphoryl-undecaprenol N-acetylglucosamine transferase</fullName>
    </submittedName>
</protein>
<dbReference type="HAMAP" id="MF_00033">
    <property type="entry name" value="MurG"/>
    <property type="match status" value="1"/>
</dbReference>
<evidence type="ECO:0000256" key="4">
    <source>
        <dbReference type="ARBA" id="ARBA00022679"/>
    </source>
</evidence>